<comment type="caution">
    <text evidence="1">The sequence shown here is derived from an EMBL/GenBank/DDBJ whole genome shotgun (WGS) entry which is preliminary data.</text>
</comment>
<dbReference type="Proteomes" id="UP000650424">
    <property type="component" value="Unassembled WGS sequence"/>
</dbReference>
<evidence type="ECO:0000313" key="2">
    <source>
        <dbReference type="Proteomes" id="UP000650424"/>
    </source>
</evidence>
<gene>
    <name evidence="1" type="ORF">H8L32_21950</name>
</gene>
<organism evidence="1 2">
    <name type="scientific">Undibacterium hunanense</name>
    <dbReference type="NCBI Taxonomy" id="2762292"/>
    <lineage>
        <taxon>Bacteria</taxon>
        <taxon>Pseudomonadati</taxon>
        <taxon>Pseudomonadota</taxon>
        <taxon>Betaproteobacteria</taxon>
        <taxon>Burkholderiales</taxon>
        <taxon>Oxalobacteraceae</taxon>
        <taxon>Undibacterium</taxon>
    </lineage>
</organism>
<protein>
    <submittedName>
        <fullName evidence="1">Uncharacterized protein</fullName>
    </submittedName>
</protein>
<proteinExistence type="predicted"/>
<dbReference type="RefSeq" id="WP_186949406.1">
    <property type="nucleotide sequence ID" value="NZ_JACOGF010000013.1"/>
</dbReference>
<evidence type="ECO:0000313" key="1">
    <source>
        <dbReference type="EMBL" id="MBC3920144.1"/>
    </source>
</evidence>
<accession>A0ABR6ZWW4</accession>
<sequence>MKINVRVRIKVAARPLFMRDAILKDAIDWSKDFFWWETDASSPILDRVIELAHQVDGLTFQVRAELTKKELESVSLYEMYPTKGDSEMSDADHIANFKYIDSLERICFKPNDGVRILDRFYLSKIKAKSDANSIYPAFDCFMATQDVCTIFEKEELSGLKFGPVSNSKTEIPSDKVQLLVPTHIMPECVQDQSVRVHSVTPLGTNSYSVAGCISYSPEVTKMAKDFNCSCESYGGVDVGTTIVSKRFVDVVQRHEIKGARFYPVLDTATALYATYHVAHQHFMQKLQNNPMNRW</sequence>
<name>A0ABR6ZWW4_9BURK</name>
<dbReference type="EMBL" id="JACOGF010000013">
    <property type="protein sequence ID" value="MBC3920144.1"/>
    <property type="molecule type" value="Genomic_DNA"/>
</dbReference>
<keyword evidence="2" id="KW-1185">Reference proteome</keyword>
<reference evidence="1 2" key="1">
    <citation type="submission" date="2020-08" db="EMBL/GenBank/DDBJ databases">
        <title>Novel species isolated from subtropical streams in China.</title>
        <authorList>
            <person name="Lu H."/>
        </authorList>
    </citation>
    <scope>NUCLEOTIDE SEQUENCE [LARGE SCALE GENOMIC DNA]</scope>
    <source>
        <strain evidence="1 2">CY18W</strain>
    </source>
</reference>